<gene>
    <name evidence="1" type="ORF">FSARC_7007</name>
</gene>
<proteinExistence type="predicted"/>
<evidence type="ECO:0000313" key="2">
    <source>
        <dbReference type="Proteomes" id="UP000622797"/>
    </source>
</evidence>
<dbReference type="OrthoDB" id="5015154at2759"/>
<evidence type="ECO:0000313" key="1">
    <source>
        <dbReference type="EMBL" id="KAF4965140.1"/>
    </source>
</evidence>
<dbReference type="EMBL" id="JABEXW010000368">
    <property type="protein sequence ID" value="KAF4965140.1"/>
    <property type="molecule type" value="Genomic_DNA"/>
</dbReference>
<sequence>MVMVKAYRWFDMPNGQGYFDIKRVPYHIQQIHNPLDWTDKLRLSRPKDWNAHGAEELASLSNLYRKRQRHSKVPTWHHWIYASAQKQPMEGNIDPWDQAFGELLQHRDENELLGRANFHYITCPGHFLCGAWGVTRPTLLHFTTETPSQDKMTHRTPKRKSRVPTLNPVTVRLFELPLSDAVITGVFPSYFEQLRVITASDSSFWTSQRPYSEWGQLISQGRKMLKRLEKTHAWTYGRLAKVEERWIQLWLMDDMAVLSIAHIVSGAIPAIPTALVIQWWPRISQRFKGAKQAVVRKDDDSSQLEQDPAGRDPVVQALRRFLDDMSEEDREGFMSTPHGARLLTKIRTDLDTKEWSGRGEALDGVYDAMGEKMEKGSEGA</sequence>
<reference evidence="1" key="2">
    <citation type="submission" date="2020-05" db="EMBL/GenBank/DDBJ databases">
        <authorList>
            <person name="Kim H.-S."/>
            <person name="Proctor R.H."/>
            <person name="Brown D.W."/>
        </authorList>
    </citation>
    <scope>NUCLEOTIDE SEQUENCE</scope>
    <source>
        <strain evidence="1">NRRL 20472</strain>
    </source>
</reference>
<accession>A0A8H4TW75</accession>
<name>A0A8H4TW75_9HYPO</name>
<reference evidence="1" key="1">
    <citation type="journal article" date="2020" name="BMC Genomics">
        <title>Correction to: Identification and distribution of gene clusters required for synthesis of sphingolipid metabolism inhibitors in diverse species of the filamentous fungus Fusarium.</title>
        <authorList>
            <person name="Kim H.S."/>
            <person name="Lohmar J.M."/>
            <person name="Busman M."/>
            <person name="Brown D.W."/>
            <person name="Naumann T.A."/>
            <person name="Divon H.H."/>
            <person name="Lysoe E."/>
            <person name="Uhlig S."/>
            <person name="Proctor R.H."/>
        </authorList>
    </citation>
    <scope>NUCLEOTIDE SEQUENCE</scope>
    <source>
        <strain evidence="1">NRRL 20472</strain>
    </source>
</reference>
<organism evidence="1 2">
    <name type="scientific">Fusarium sarcochroum</name>
    <dbReference type="NCBI Taxonomy" id="1208366"/>
    <lineage>
        <taxon>Eukaryota</taxon>
        <taxon>Fungi</taxon>
        <taxon>Dikarya</taxon>
        <taxon>Ascomycota</taxon>
        <taxon>Pezizomycotina</taxon>
        <taxon>Sordariomycetes</taxon>
        <taxon>Hypocreomycetidae</taxon>
        <taxon>Hypocreales</taxon>
        <taxon>Nectriaceae</taxon>
        <taxon>Fusarium</taxon>
        <taxon>Fusarium lateritium species complex</taxon>
    </lineage>
</organism>
<dbReference type="AlphaFoldDB" id="A0A8H4TW75"/>
<keyword evidence="2" id="KW-1185">Reference proteome</keyword>
<dbReference type="Proteomes" id="UP000622797">
    <property type="component" value="Unassembled WGS sequence"/>
</dbReference>
<comment type="caution">
    <text evidence="1">The sequence shown here is derived from an EMBL/GenBank/DDBJ whole genome shotgun (WGS) entry which is preliminary data.</text>
</comment>
<protein>
    <submittedName>
        <fullName evidence="1">Uncharacterized protein</fullName>
    </submittedName>
</protein>